<dbReference type="EMBL" id="JAQQWK010000014">
    <property type="protein sequence ID" value="KAK8016766.1"/>
    <property type="molecule type" value="Genomic_DNA"/>
</dbReference>
<protein>
    <submittedName>
        <fullName evidence="2">Uncharacterized protein</fullName>
    </submittedName>
</protein>
<evidence type="ECO:0000256" key="1">
    <source>
        <dbReference type="SAM" id="MobiDB-lite"/>
    </source>
</evidence>
<dbReference type="Proteomes" id="UP001444661">
    <property type="component" value="Unassembled WGS sequence"/>
</dbReference>
<feature type="compositionally biased region" description="Polar residues" evidence="1">
    <location>
        <begin position="60"/>
        <end position="83"/>
    </location>
</feature>
<comment type="caution">
    <text evidence="2">The sequence shown here is derived from an EMBL/GenBank/DDBJ whole genome shotgun (WGS) entry which is preliminary data.</text>
</comment>
<evidence type="ECO:0000313" key="3">
    <source>
        <dbReference type="Proteomes" id="UP001444661"/>
    </source>
</evidence>
<sequence length="83" mass="9599">MPEKRQRLHWQQGFSLSRKPAKKSIARRRRQRRSADAPLQYEFVCEHPVGPSHEEEPRSSVRNSIAVFTTPQSANRSSRSAGR</sequence>
<feature type="region of interest" description="Disordered" evidence="1">
    <location>
        <begin position="1"/>
        <end position="83"/>
    </location>
</feature>
<evidence type="ECO:0000313" key="2">
    <source>
        <dbReference type="EMBL" id="KAK8016766.1"/>
    </source>
</evidence>
<accession>A0ABR1RP79</accession>
<keyword evidence="3" id="KW-1185">Reference proteome</keyword>
<gene>
    <name evidence="2" type="ORF">PG993_014955</name>
</gene>
<organism evidence="2 3">
    <name type="scientific">Apiospora rasikravindrae</name>
    <dbReference type="NCBI Taxonomy" id="990691"/>
    <lineage>
        <taxon>Eukaryota</taxon>
        <taxon>Fungi</taxon>
        <taxon>Dikarya</taxon>
        <taxon>Ascomycota</taxon>
        <taxon>Pezizomycotina</taxon>
        <taxon>Sordariomycetes</taxon>
        <taxon>Xylariomycetidae</taxon>
        <taxon>Amphisphaeriales</taxon>
        <taxon>Apiosporaceae</taxon>
        <taxon>Apiospora</taxon>
    </lineage>
</organism>
<name>A0ABR1RP79_9PEZI</name>
<proteinExistence type="predicted"/>
<reference evidence="2 3" key="1">
    <citation type="submission" date="2023-01" db="EMBL/GenBank/DDBJ databases">
        <title>Analysis of 21 Apiospora genomes using comparative genomics revels a genus with tremendous synthesis potential of carbohydrate active enzymes and secondary metabolites.</title>
        <authorList>
            <person name="Sorensen T."/>
        </authorList>
    </citation>
    <scope>NUCLEOTIDE SEQUENCE [LARGE SCALE GENOMIC DNA]</scope>
    <source>
        <strain evidence="2 3">CBS 33761</strain>
    </source>
</reference>
<feature type="compositionally biased region" description="Basic residues" evidence="1">
    <location>
        <begin position="19"/>
        <end position="32"/>
    </location>
</feature>